<dbReference type="PRINTS" id="PR00411">
    <property type="entry name" value="PNDRDTASEI"/>
</dbReference>
<feature type="domain" description="FAD/NAD(P)-binding" evidence="5">
    <location>
        <begin position="7"/>
        <end position="190"/>
    </location>
</feature>
<evidence type="ECO:0000256" key="3">
    <source>
        <dbReference type="ARBA" id="ARBA00022827"/>
    </source>
</evidence>
<dbReference type="InterPro" id="IPR023753">
    <property type="entry name" value="FAD/NAD-binding_dom"/>
</dbReference>
<keyword evidence="4" id="KW-0732">Signal</keyword>
<dbReference type="InterPro" id="IPR050260">
    <property type="entry name" value="FAD-bd_OxRdtase"/>
</dbReference>
<dbReference type="Gene3D" id="3.50.50.60">
    <property type="entry name" value="FAD/NAD(P)-binding domain"/>
    <property type="match status" value="3"/>
</dbReference>
<reference evidence="6 7" key="1">
    <citation type="journal article" date="2024" name="Nat. Commun.">
        <title>Phylogenomics reveals the evolutionary origins of lichenization in chlorophyte algae.</title>
        <authorList>
            <person name="Puginier C."/>
            <person name="Libourel C."/>
            <person name="Otte J."/>
            <person name="Skaloud P."/>
            <person name="Haon M."/>
            <person name="Grisel S."/>
            <person name="Petersen M."/>
            <person name="Berrin J.G."/>
            <person name="Delaux P.M."/>
            <person name="Dal Grande F."/>
            <person name="Keller J."/>
        </authorList>
    </citation>
    <scope>NUCLEOTIDE SEQUENCE [LARGE SCALE GENOMIC DNA]</scope>
    <source>
        <strain evidence="6 7">SAG 2523</strain>
    </source>
</reference>
<dbReference type="Proteomes" id="UP001485043">
    <property type="component" value="Unassembled WGS sequence"/>
</dbReference>
<feature type="chain" id="PRO_5043732747" description="FAD/NAD(P)-binding domain-containing protein" evidence="4">
    <location>
        <begin position="22"/>
        <end position="489"/>
    </location>
</feature>
<keyword evidence="3" id="KW-0274">FAD</keyword>
<comment type="caution">
    <text evidence="6">The sequence shown here is derived from an EMBL/GenBank/DDBJ whole genome shotgun (WGS) entry which is preliminary data.</text>
</comment>
<protein>
    <recommendedName>
        <fullName evidence="5">FAD/NAD(P)-binding domain-containing protein</fullName>
    </recommendedName>
</protein>
<dbReference type="GO" id="GO:0016491">
    <property type="term" value="F:oxidoreductase activity"/>
    <property type="evidence" value="ECO:0007669"/>
    <property type="project" value="InterPro"/>
</dbReference>
<keyword evidence="2" id="KW-0285">Flavoprotein</keyword>
<dbReference type="AlphaFoldDB" id="A0AAW1SU20"/>
<evidence type="ECO:0000256" key="2">
    <source>
        <dbReference type="ARBA" id="ARBA00022630"/>
    </source>
</evidence>
<dbReference type="InterPro" id="IPR036188">
    <property type="entry name" value="FAD/NAD-bd_sf"/>
</dbReference>
<evidence type="ECO:0000259" key="5">
    <source>
        <dbReference type="Pfam" id="PF07992"/>
    </source>
</evidence>
<dbReference type="PANTHER" id="PTHR43429:SF2">
    <property type="entry name" value="PYRIDINE NUCLEOTIDE-DISULFIDE OXIDOREDUCTASE DOMAIN-CONTAINING PROTEIN 1"/>
    <property type="match status" value="1"/>
</dbReference>
<proteinExistence type="predicted"/>
<dbReference type="PANTHER" id="PTHR43429">
    <property type="entry name" value="PYRIDINE NUCLEOTIDE-DISULFIDE OXIDOREDUCTASE DOMAIN-CONTAINING"/>
    <property type="match status" value="1"/>
</dbReference>
<dbReference type="SUPFAM" id="SSF51905">
    <property type="entry name" value="FAD/NAD(P)-binding domain"/>
    <property type="match status" value="2"/>
</dbReference>
<keyword evidence="7" id="KW-1185">Reference proteome</keyword>
<evidence type="ECO:0000313" key="7">
    <source>
        <dbReference type="Proteomes" id="UP001485043"/>
    </source>
</evidence>
<evidence type="ECO:0000256" key="1">
    <source>
        <dbReference type="ARBA" id="ARBA00001974"/>
    </source>
</evidence>
<accession>A0AAW1SU20</accession>
<gene>
    <name evidence="6" type="ORF">WJX84_006237</name>
</gene>
<feature type="domain" description="FAD/NAD(P)-binding" evidence="5">
    <location>
        <begin position="279"/>
        <end position="367"/>
    </location>
</feature>
<sequence length="489" mass="52899">MPAHLRRLVVVGGGIAGVCCAEELCKLCADDPVLLVSASSTIKGVDNIVKHTKTVEEFEIVERDLNTLPYSNLQVLQAAAVGIDVEKHNLILEDGTKIAYDSLCIAAGAVPKAPLVSTAHVLMLRDSGSIQELSHRLRSAKRVMIVGNGGIALELAQSLQGYEIIWVMRHSHIGDAFFDRDAAEYLLGQLRGPETASRSILPTEGSWRSRAPDRAARHYASEQQLSSWCCRTDGEEQHAKAPSGLPTCAGLGHVTLEHDCEVTSIKEGLSPADSLQEGHPRVQVLLSNGHRHAADLVVFATGVVPNTGWLPPELERGPADGGVAVDASMQSSVPGIYAAGDCCWVRPEARGPQWFQMRLWTQARAQGLYVAKCMSGTADPLELGLPFELFTHVTRFCGQKVVLLGLYNGQRLGSEPPGDIVTYARTLAGKAGNSFARVLLLRGRLQGAVLLGETELEETFENLILDGIDLSRYGPEFMDPDIDLQEVFD</sequence>
<name>A0AAW1SU20_9CHLO</name>
<dbReference type="PRINTS" id="PR00368">
    <property type="entry name" value="FADPNR"/>
</dbReference>
<comment type="cofactor">
    <cofactor evidence="1">
        <name>FAD</name>
        <dbReference type="ChEBI" id="CHEBI:57692"/>
    </cofactor>
</comment>
<dbReference type="Pfam" id="PF07992">
    <property type="entry name" value="Pyr_redox_2"/>
    <property type="match status" value="2"/>
</dbReference>
<evidence type="ECO:0000313" key="6">
    <source>
        <dbReference type="EMBL" id="KAK9860342.1"/>
    </source>
</evidence>
<dbReference type="EMBL" id="JALJOV010000854">
    <property type="protein sequence ID" value="KAK9860342.1"/>
    <property type="molecule type" value="Genomic_DNA"/>
</dbReference>
<organism evidence="6 7">
    <name type="scientific">Apatococcus fuscideae</name>
    <dbReference type="NCBI Taxonomy" id="2026836"/>
    <lineage>
        <taxon>Eukaryota</taxon>
        <taxon>Viridiplantae</taxon>
        <taxon>Chlorophyta</taxon>
        <taxon>core chlorophytes</taxon>
        <taxon>Trebouxiophyceae</taxon>
        <taxon>Chlorellales</taxon>
        <taxon>Chlorellaceae</taxon>
        <taxon>Apatococcus</taxon>
    </lineage>
</organism>
<feature type="signal peptide" evidence="4">
    <location>
        <begin position="1"/>
        <end position="21"/>
    </location>
</feature>
<evidence type="ECO:0000256" key="4">
    <source>
        <dbReference type="SAM" id="SignalP"/>
    </source>
</evidence>